<reference evidence="1 2" key="1">
    <citation type="journal article" date="2015" name="J. Biotechnol.">
        <title>Complete genome sequence of a malodorant-producing acetogen, Clostridium scatologenes ATCC 25775(T).</title>
        <authorList>
            <person name="Zhu Z."/>
            <person name="Guo T."/>
            <person name="Zheng H."/>
            <person name="Song T."/>
            <person name="Ouyang P."/>
            <person name="Xie J."/>
        </authorList>
    </citation>
    <scope>NUCLEOTIDE SEQUENCE [LARGE SCALE GENOMIC DNA]</scope>
    <source>
        <strain evidence="1 2">ATCC 25775</strain>
    </source>
</reference>
<proteinExistence type="predicted"/>
<accession>A0A0E3GPX4</accession>
<dbReference type="HOGENOM" id="CLU_3249688_0_0_9"/>
<evidence type="ECO:0000313" key="2">
    <source>
        <dbReference type="Proteomes" id="UP000033115"/>
    </source>
</evidence>
<evidence type="ECO:0000313" key="1">
    <source>
        <dbReference type="EMBL" id="AKA67576.1"/>
    </source>
</evidence>
<keyword evidence="2" id="KW-1185">Reference proteome</keyword>
<sequence length="42" mass="5170">MFSFIIAFVMEVYDYYIFAYITDKIISSIEKERIYKNIKSFE</sequence>
<dbReference type="Proteomes" id="UP000033115">
    <property type="component" value="Chromosome"/>
</dbReference>
<name>A0A0E3GPX4_CLOSL</name>
<dbReference type="EMBL" id="CP009933">
    <property type="protein sequence ID" value="AKA67576.1"/>
    <property type="molecule type" value="Genomic_DNA"/>
</dbReference>
<dbReference type="KEGG" id="csq:CSCA_0451"/>
<gene>
    <name evidence="1" type="ORF">CSCA_0451</name>
</gene>
<organism evidence="1 2">
    <name type="scientific">Clostridium scatologenes</name>
    <dbReference type="NCBI Taxonomy" id="1548"/>
    <lineage>
        <taxon>Bacteria</taxon>
        <taxon>Bacillati</taxon>
        <taxon>Bacillota</taxon>
        <taxon>Clostridia</taxon>
        <taxon>Eubacteriales</taxon>
        <taxon>Clostridiaceae</taxon>
        <taxon>Clostridium</taxon>
    </lineage>
</organism>
<dbReference type="AlphaFoldDB" id="A0A0E3GPX4"/>
<protein>
    <submittedName>
        <fullName evidence="1">Uncharacterized protein</fullName>
    </submittedName>
</protein>
<dbReference type="STRING" id="1548.CSCA_0451"/>